<dbReference type="NCBIfam" id="TIGR00756">
    <property type="entry name" value="PPR"/>
    <property type="match status" value="1"/>
</dbReference>
<dbReference type="InterPro" id="IPR002885">
    <property type="entry name" value="PPR_rpt"/>
</dbReference>
<dbReference type="EMBL" id="CAUJNA010000759">
    <property type="protein sequence ID" value="CAJ1380905.1"/>
    <property type="molecule type" value="Genomic_DNA"/>
</dbReference>
<organism evidence="3 4">
    <name type="scientific">Effrenium voratum</name>
    <dbReference type="NCBI Taxonomy" id="2562239"/>
    <lineage>
        <taxon>Eukaryota</taxon>
        <taxon>Sar</taxon>
        <taxon>Alveolata</taxon>
        <taxon>Dinophyceae</taxon>
        <taxon>Suessiales</taxon>
        <taxon>Symbiodiniaceae</taxon>
        <taxon>Effrenium</taxon>
    </lineage>
</organism>
<evidence type="ECO:0000313" key="4">
    <source>
        <dbReference type="Proteomes" id="UP001178507"/>
    </source>
</evidence>
<feature type="repeat" description="PPR" evidence="2">
    <location>
        <begin position="366"/>
        <end position="400"/>
    </location>
</feature>
<evidence type="ECO:0000256" key="2">
    <source>
        <dbReference type="PROSITE-ProRule" id="PRU00708"/>
    </source>
</evidence>
<proteinExistence type="predicted"/>
<dbReference type="Proteomes" id="UP001178507">
    <property type="component" value="Unassembled WGS sequence"/>
</dbReference>
<keyword evidence="4" id="KW-1185">Reference proteome</keyword>
<sequence>MEAMMEVPSHWRRDPKAATAHLAKANAAESLNLLRSMARSRIEVNSFHCSAALSATEKASAWALALQIFHAMPSLRVQANDIHLSVALKACRGTWRQALTLLLDCENGNAVHLGLALSALRQRWPAALALLTATRLRQLEPSTRACSQAVACCQGAWHVALAVLQDMQDAAIALDQICCSQAVSILGASGRWQHALALTEQMLRMELVPDQITWNAVLSACEKGGAWWGALSLLTRMQREQVRVDLISFSAAIGACSKCRVWQQSLHLLHQVPSCGLRADRVAHNAAITGPWPTAFALLGEADEASFSAALARAEFGLGWARALLLLRRAQHSARANEITLSSCISALRSQWQTALVLLGTTVQPNAVCYNSALSACDASGEPEMAVVLLQRMPSLRLHPDAGSFAAGISAMRNHWQRGLWLLATMEQSAVMADEFCYGAAISACERSHQWQWAIHLLSCMQADQVAPSLISVNSAISACEKTHQWRKALQLFSSLEHPDLISFNAALSACARCGQWRQAMELYHRMASPDAISCNALMTAFETGRQWCRAVDLLGRVECDEVTYAACLSACMRCLQWREAMRLEQFLRSPPTLQMVLEACLLGRQWQRLPELLGHLTAPGPPG</sequence>
<feature type="repeat" description="PPR" evidence="2">
    <location>
        <begin position="210"/>
        <end position="244"/>
    </location>
</feature>
<name>A0AA36I6A9_9DINO</name>
<dbReference type="InterPro" id="IPR011990">
    <property type="entry name" value="TPR-like_helical_dom_sf"/>
</dbReference>
<protein>
    <recommendedName>
        <fullName evidence="5">Pentatricopeptide repeat-containing protein, chloroplastic</fullName>
    </recommendedName>
</protein>
<accession>A0AA36I6A9</accession>
<dbReference type="Gene3D" id="1.25.40.10">
    <property type="entry name" value="Tetratricopeptide repeat domain"/>
    <property type="match status" value="4"/>
</dbReference>
<feature type="repeat" description="PPR" evidence="2">
    <location>
        <begin position="500"/>
        <end position="534"/>
    </location>
</feature>
<evidence type="ECO:0000256" key="1">
    <source>
        <dbReference type="ARBA" id="ARBA00022737"/>
    </source>
</evidence>
<reference evidence="3" key="1">
    <citation type="submission" date="2023-08" db="EMBL/GenBank/DDBJ databases">
        <authorList>
            <person name="Chen Y."/>
            <person name="Shah S."/>
            <person name="Dougan E. K."/>
            <person name="Thang M."/>
            <person name="Chan C."/>
        </authorList>
    </citation>
    <scope>NUCLEOTIDE SEQUENCE</scope>
</reference>
<evidence type="ECO:0008006" key="5">
    <source>
        <dbReference type="Google" id="ProtNLM"/>
    </source>
</evidence>
<keyword evidence="1" id="KW-0677">Repeat</keyword>
<comment type="caution">
    <text evidence="3">The sequence shown here is derived from an EMBL/GenBank/DDBJ whole genome shotgun (WGS) entry which is preliminary data.</text>
</comment>
<evidence type="ECO:0000313" key="3">
    <source>
        <dbReference type="EMBL" id="CAJ1380905.1"/>
    </source>
</evidence>
<dbReference type="Pfam" id="PF01535">
    <property type="entry name" value="PPR"/>
    <property type="match status" value="4"/>
</dbReference>
<dbReference type="AlphaFoldDB" id="A0AA36I6A9"/>
<dbReference type="PROSITE" id="PS51375">
    <property type="entry name" value="PPR"/>
    <property type="match status" value="3"/>
</dbReference>
<dbReference type="PANTHER" id="PTHR47447:SF17">
    <property type="entry name" value="OS12G0638900 PROTEIN"/>
    <property type="match status" value="1"/>
</dbReference>
<gene>
    <name evidence="3" type="ORF">EVOR1521_LOCUS8736</name>
</gene>
<dbReference type="PANTHER" id="PTHR47447">
    <property type="entry name" value="OS03G0856100 PROTEIN"/>
    <property type="match status" value="1"/>
</dbReference>